<keyword evidence="2" id="KW-1185">Reference proteome</keyword>
<proteinExistence type="predicted"/>
<reference evidence="1" key="2">
    <citation type="journal article" date="2023" name="BMC Genomics">
        <title>Pest status, molecular evolution, and epigenetic factors derived from the genome assembly of Frankliniella fusca, a thysanopteran phytovirus vector.</title>
        <authorList>
            <person name="Catto M.A."/>
            <person name="Labadie P.E."/>
            <person name="Jacobson A.L."/>
            <person name="Kennedy G.G."/>
            <person name="Srinivasan R."/>
            <person name="Hunt B.G."/>
        </authorList>
    </citation>
    <scope>NUCLEOTIDE SEQUENCE</scope>
    <source>
        <strain evidence="1">PL_HMW_Pooled</strain>
    </source>
</reference>
<comment type="caution">
    <text evidence="1">The sequence shown here is derived from an EMBL/GenBank/DDBJ whole genome shotgun (WGS) entry which is preliminary data.</text>
</comment>
<sequence length="66" mass="7216">MDAAAWDYWRLAEPKAIISITPALPDSIAPGMDAIFVVAEPSRAEQQQLQQSFGCGLHRCLEAKDS</sequence>
<accession>A0AAE1I136</accession>
<dbReference type="EMBL" id="JAHWGI010001412">
    <property type="protein sequence ID" value="KAK3930684.1"/>
    <property type="molecule type" value="Genomic_DNA"/>
</dbReference>
<evidence type="ECO:0000313" key="2">
    <source>
        <dbReference type="Proteomes" id="UP001219518"/>
    </source>
</evidence>
<dbReference type="AlphaFoldDB" id="A0AAE1I136"/>
<organism evidence="1 2">
    <name type="scientific">Frankliniella fusca</name>
    <dbReference type="NCBI Taxonomy" id="407009"/>
    <lineage>
        <taxon>Eukaryota</taxon>
        <taxon>Metazoa</taxon>
        <taxon>Ecdysozoa</taxon>
        <taxon>Arthropoda</taxon>
        <taxon>Hexapoda</taxon>
        <taxon>Insecta</taxon>
        <taxon>Pterygota</taxon>
        <taxon>Neoptera</taxon>
        <taxon>Paraneoptera</taxon>
        <taxon>Thysanoptera</taxon>
        <taxon>Terebrantia</taxon>
        <taxon>Thripoidea</taxon>
        <taxon>Thripidae</taxon>
        <taxon>Frankliniella</taxon>
    </lineage>
</organism>
<protein>
    <submittedName>
        <fullName evidence="1">Breast cancer anti-estrogen resistance protein 1</fullName>
    </submittedName>
</protein>
<name>A0AAE1I136_9NEOP</name>
<gene>
    <name evidence="1" type="ORF">KUF71_024041</name>
</gene>
<evidence type="ECO:0000313" key="1">
    <source>
        <dbReference type="EMBL" id="KAK3930684.1"/>
    </source>
</evidence>
<reference evidence="1" key="1">
    <citation type="submission" date="2021-07" db="EMBL/GenBank/DDBJ databases">
        <authorList>
            <person name="Catto M.A."/>
            <person name="Jacobson A."/>
            <person name="Kennedy G."/>
            <person name="Labadie P."/>
            <person name="Hunt B.G."/>
            <person name="Srinivasan R."/>
        </authorList>
    </citation>
    <scope>NUCLEOTIDE SEQUENCE</scope>
    <source>
        <strain evidence="1">PL_HMW_Pooled</strain>
        <tissue evidence="1">Head</tissue>
    </source>
</reference>
<dbReference type="Proteomes" id="UP001219518">
    <property type="component" value="Unassembled WGS sequence"/>
</dbReference>